<reference evidence="2 4" key="2">
    <citation type="journal article" date="2013" name="Nature">
        <title>Insights into bilaterian evolution from three spiralian genomes.</title>
        <authorList>
            <person name="Simakov O."/>
            <person name="Marletaz F."/>
            <person name="Cho S.J."/>
            <person name="Edsinger-Gonzales E."/>
            <person name="Havlak P."/>
            <person name="Hellsten U."/>
            <person name="Kuo D.H."/>
            <person name="Larsson T."/>
            <person name="Lv J."/>
            <person name="Arendt D."/>
            <person name="Savage R."/>
            <person name="Osoegawa K."/>
            <person name="de Jong P."/>
            <person name="Grimwood J."/>
            <person name="Chapman J.A."/>
            <person name="Shapiro H."/>
            <person name="Aerts A."/>
            <person name="Otillar R.P."/>
            <person name="Terry A.Y."/>
            <person name="Boore J.L."/>
            <person name="Grigoriev I.V."/>
            <person name="Lindberg D.R."/>
            <person name="Seaver E.C."/>
            <person name="Weisblat D.A."/>
            <person name="Putnam N.H."/>
            <person name="Rokhsar D.S."/>
        </authorList>
    </citation>
    <scope>NUCLEOTIDE SEQUENCE</scope>
</reference>
<dbReference type="RefSeq" id="XP_009027446.1">
    <property type="nucleotide sequence ID" value="XM_009029198.1"/>
</dbReference>
<organism evidence="3 4">
    <name type="scientific">Helobdella robusta</name>
    <name type="common">Californian leech</name>
    <dbReference type="NCBI Taxonomy" id="6412"/>
    <lineage>
        <taxon>Eukaryota</taxon>
        <taxon>Metazoa</taxon>
        <taxon>Spiralia</taxon>
        <taxon>Lophotrochozoa</taxon>
        <taxon>Annelida</taxon>
        <taxon>Clitellata</taxon>
        <taxon>Hirudinea</taxon>
        <taxon>Rhynchobdellida</taxon>
        <taxon>Glossiphoniidae</taxon>
        <taxon>Helobdella</taxon>
    </lineage>
</organism>
<dbReference type="GeneID" id="20200430"/>
<gene>
    <name evidence="3" type="primary">20200430</name>
    <name evidence="2" type="ORF">HELRODRAFT_164196</name>
</gene>
<feature type="region of interest" description="Disordered" evidence="1">
    <location>
        <begin position="89"/>
        <end position="110"/>
    </location>
</feature>
<proteinExistence type="predicted"/>
<reference evidence="3" key="3">
    <citation type="submission" date="2015-06" db="UniProtKB">
        <authorList>
            <consortium name="EnsemblMetazoa"/>
        </authorList>
    </citation>
    <scope>IDENTIFICATION</scope>
</reference>
<evidence type="ECO:0000313" key="4">
    <source>
        <dbReference type="Proteomes" id="UP000015101"/>
    </source>
</evidence>
<dbReference type="EMBL" id="AMQM01001575">
    <property type="status" value="NOT_ANNOTATED_CDS"/>
    <property type="molecule type" value="Genomic_DNA"/>
</dbReference>
<name>T1EV30_HELRO</name>
<keyword evidence="4" id="KW-1185">Reference proteome</keyword>
<dbReference type="OrthoDB" id="6626714at2759"/>
<reference evidence="4" key="1">
    <citation type="submission" date="2012-12" db="EMBL/GenBank/DDBJ databases">
        <authorList>
            <person name="Hellsten U."/>
            <person name="Grimwood J."/>
            <person name="Chapman J.A."/>
            <person name="Shapiro H."/>
            <person name="Aerts A."/>
            <person name="Otillar R.P."/>
            <person name="Terry A.Y."/>
            <person name="Boore J.L."/>
            <person name="Simakov O."/>
            <person name="Marletaz F."/>
            <person name="Cho S.-J."/>
            <person name="Edsinger-Gonzales E."/>
            <person name="Havlak P."/>
            <person name="Kuo D.-H."/>
            <person name="Larsson T."/>
            <person name="Lv J."/>
            <person name="Arendt D."/>
            <person name="Savage R."/>
            <person name="Osoegawa K."/>
            <person name="de Jong P."/>
            <person name="Lindberg D.R."/>
            <person name="Seaver E.C."/>
            <person name="Weisblat D.A."/>
            <person name="Putnam N.H."/>
            <person name="Grigoriev I.V."/>
            <person name="Rokhsar D.S."/>
        </authorList>
    </citation>
    <scope>NUCLEOTIDE SEQUENCE</scope>
</reference>
<evidence type="ECO:0000256" key="1">
    <source>
        <dbReference type="SAM" id="MobiDB-lite"/>
    </source>
</evidence>
<dbReference type="EnsemblMetazoa" id="HelroT164196">
    <property type="protein sequence ID" value="HelroP164196"/>
    <property type="gene ID" value="HelroG164196"/>
</dbReference>
<accession>T1EV30</accession>
<sequence>MAESTRKKQDIYLLGQPLKTAILGNKYKKNFYREFLLAQREPGRRGYMSGVDKNLALKEARSYERKRRQENYKLKSVQAQEEITAGACSAEIEHSSSDSSSECESEEDSITKRVQVKRSRKSFDVPSTLCNVPLAVHWDGKLLLDLTGNQKVDRLPIVVAGAGVEKLLSVPKLESGTGERQATEVHECLLEWNLEESVKALVFDTTASNSGKKNGACTLLQQKLGRNVLHIACRHHISEIILEHAFSACMSSNTSGPEIALFLRFRNEFNSINQADYHTIMDDESLNSKVEQHKEGIVSFCLTQLEQFQPRCDYRELLELSLILLGETPPRGVRVLQPGALHRARWMARLIYAFKLYMYRHQFLLTRVEEKGICRFIVFGICVYLRSWFTAPDLLSAARHDLQLVKRIQQFRDVDREVSVAAANALSRHLWYVSEELVGAAFFDDQISHEEKVLMVDALSAVSKTTNDFTKRVQMNVNDISDEMSVKDFVVSSNTMQFFAILGLPHSFLNKTPSEGREDEQYKKAFEVVSGIKPVNDFAEMQDFNRTIVSSEEQKQYVLQVVEYHRTQYPNPKKETLVGGNTSP</sequence>
<dbReference type="InParanoid" id="T1EV30"/>
<dbReference type="EMBL" id="KB097571">
    <property type="protein sequence ID" value="ESN94365.1"/>
    <property type="molecule type" value="Genomic_DNA"/>
</dbReference>
<dbReference type="PANTHER" id="PTHR46113:SF1">
    <property type="entry name" value="PEPTIDASE M17 LEUCYL AMINOPEPTIDASE N-TERMINAL DOMAIN-CONTAINING PROTEIN"/>
    <property type="match status" value="1"/>
</dbReference>
<protein>
    <submittedName>
        <fullName evidence="2 3">Uncharacterized protein</fullName>
    </submittedName>
</protein>
<dbReference type="HOGENOM" id="CLU_014733_2_0_1"/>
<dbReference type="PANTHER" id="PTHR46113">
    <property type="entry name" value="SNAC DOMAIN-CONTAINING PROTEIN"/>
    <property type="match status" value="1"/>
</dbReference>
<evidence type="ECO:0000313" key="3">
    <source>
        <dbReference type="EnsemblMetazoa" id="HelroP164196"/>
    </source>
</evidence>
<dbReference type="AlphaFoldDB" id="T1EV30"/>
<dbReference type="Proteomes" id="UP000015101">
    <property type="component" value="Unassembled WGS sequence"/>
</dbReference>
<evidence type="ECO:0000313" key="2">
    <source>
        <dbReference type="EMBL" id="ESN94365.1"/>
    </source>
</evidence>
<dbReference type="OMA" id="LYDEWRT"/>
<dbReference type="CTD" id="20200430"/>
<dbReference type="eggNOG" id="ENOG502RZ3S">
    <property type="taxonomic scope" value="Eukaryota"/>
</dbReference>
<dbReference type="KEGG" id="hro:HELRODRAFT_164196"/>